<dbReference type="GO" id="GO:0003700">
    <property type="term" value="F:DNA-binding transcription factor activity"/>
    <property type="evidence" value="ECO:0007669"/>
    <property type="project" value="InterPro"/>
</dbReference>
<dbReference type="GO" id="GO:0006351">
    <property type="term" value="P:DNA-templated transcription"/>
    <property type="evidence" value="ECO:0007669"/>
    <property type="project" value="TreeGrafter"/>
</dbReference>
<dbReference type="GO" id="GO:0043565">
    <property type="term" value="F:sequence-specific DNA binding"/>
    <property type="evidence" value="ECO:0007669"/>
    <property type="project" value="TreeGrafter"/>
</dbReference>
<dbReference type="InterPro" id="IPR036390">
    <property type="entry name" value="WH_DNA-bd_sf"/>
</dbReference>
<dbReference type="SUPFAM" id="SSF46785">
    <property type="entry name" value="Winged helix' DNA-binding domain"/>
    <property type="match status" value="1"/>
</dbReference>
<evidence type="ECO:0000313" key="6">
    <source>
        <dbReference type="EMBL" id="QEL56924.1"/>
    </source>
</evidence>
<evidence type="ECO:0000256" key="1">
    <source>
        <dbReference type="ARBA" id="ARBA00009437"/>
    </source>
</evidence>
<keyword evidence="4" id="KW-0804">Transcription</keyword>
<keyword evidence="7" id="KW-1185">Reference proteome</keyword>
<reference evidence="6 7" key="1">
    <citation type="submission" date="2019-08" db="EMBL/GenBank/DDBJ databases">
        <title>Chromobacterium paludis, a novel bacterium isolated from a Maryland marsh pond.</title>
        <authorList>
            <person name="Blackburn M.B."/>
            <person name="Gundersen-Rindal D.E."/>
        </authorList>
    </citation>
    <scope>NUCLEOTIDE SEQUENCE [LARGE SCALE GENOMIC DNA]</scope>
    <source>
        <strain evidence="7">IIBBL 257-1</strain>
    </source>
</reference>
<dbReference type="InterPro" id="IPR058163">
    <property type="entry name" value="LysR-type_TF_proteobact-type"/>
</dbReference>
<dbReference type="Pfam" id="PF00126">
    <property type="entry name" value="HTH_1"/>
    <property type="match status" value="1"/>
</dbReference>
<dbReference type="InterPro" id="IPR000847">
    <property type="entry name" value="LysR_HTH_N"/>
</dbReference>
<keyword evidence="3" id="KW-0238">DNA-binding</keyword>
<dbReference type="InterPro" id="IPR005119">
    <property type="entry name" value="LysR_subst-bd"/>
</dbReference>
<keyword evidence="2" id="KW-0805">Transcription regulation</keyword>
<evidence type="ECO:0000256" key="2">
    <source>
        <dbReference type="ARBA" id="ARBA00023015"/>
    </source>
</evidence>
<dbReference type="PROSITE" id="PS50931">
    <property type="entry name" value="HTH_LYSR"/>
    <property type="match status" value="1"/>
</dbReference>
<dbReference type="RefSeq" id="WP_149298052.1">
    <property type="nucleotide sequence ID" value="NZ_CP043473.1"/>
</dbReference>
<dbReference type="CDD" id="cd08422">
    <property type="entry name" value="PBP2_CrgA_like"/>
    <property type="match status" value="1"/>
</dbReference>
<dbReference type="Pfam" id="PF03466">
    <property type="entry name" value="LysR_substrate"/>
    <property type="match status" value="1"/>
</dbReference>
<proteinExistence type="inferred from homology"/>
<dbReference type="InterPro" id="IPR036388">
    <property type="entry name" value="WH-like_DNA-bd_sf"/>
</dbReference>
<dbReference type="Gene3D" id="1.10.10.10">
    <property type="entry name" value="Winged helix-like DNA-binding domain superfamily/Winged helix DNA-binding domain"/>
    <property type="match status" value="1"/>
</dbReference>
<dbReference type="AlphaFoldDB" id="A0A5C1DJQ0"/>
<accession>A0A5C1DJQ0</accession>
<evidence type="ECO:0000313" key="7">
    <source>
        <dbReference type="Proteomes" id="UP000322079"/>
    </source>
</evidence>
<gene>
    <name evidence="6" type="ORF">FYK34_15810</name>
</gene>
<sequence>MLDDLDLFVAIVDAGSLRAAAQRLAMPAPTLTRRLQALEASLGCKLLNRSARRMTPSNEGWQYYEQCKPLLSALRQATERLDATLHQVEGVVRLLAPLSMANDLLLPVWERLLREHPGLRLELRLSNDLDDLYRGMADLALRVGEQTDVSLQQRRLGRVRTILVAAPSYLAANGEPRAPAELAPHRLLMAEPFQHWRLRHKDSGEEQDWPAAPRLQANDMLLARRLAERGAGIAVSPLSICHRQLADGSLRRVLGEWEIDARPVYAVWPQRRVLPARVRAVLDALLAFAESEPQLRD</sequence>
<dbReference type="KEGG" id="chrm:FYK34_15810"/>
<dbReference type="PANTHER" id="PTHR30537">
    <property type="entry name" value="HTH-TYPE TRANSCRIPTIONAL REGULATOR"/>
    <property type="match status" value="1"/>
</dbReference>
<evidence type="ECO:0000256" key="3">
    <source>
        <dbReference type="ARBA" id="ARBA00023125"/>
    </source>
</evidence>
<evidence type="ECO:0000256" key="4">
    <source>
        <dbReference type="ARBA" id="ARBA00023163"/>
    </source>
</evidence>
<name>A0A5C1DJQ0_9NEIS</name>
<evidence type="ECO:0000259" key="5">
    <source>
        <dbReference type="PROSITE" id="PS50931"/>
    </source>
</evidence>
<dbReference type="SUPFAM" id="SSF53850">
    <property type="entry name" value="Periplasmic binding protein-like II"/>
    <property type="match status" value="1"/>
</dbReference>
<dbReference type="Gene3D" id="3.40.190.290">
    <property type="match status" value="1"/>
</dbReference>
<dbReference type="Proteomes" id="UP000322079">
    <property type="component" value="Chromosome"/>
</dbReference>
<comment type="similarity">
    <text evidence="1">Belongs to the LysR transcriptional regulatory family.</text>
</comment>
<dbReference type="PANTHER" id="PTHR30537:SF5">
    <property type="entry name" value="HTH-TYPE TRANSCRIPTIONAL ACTIVATOR TTDR-RELATED"/>
    <property type="match status" value="1"/>
</dbReference>
<protein>
    <submittedName>
        <fullName evidence="6">LysR family transcriptional regulator</fullName>
    </submittedName>
</protein>
<organism evidence="6 7">
    <name type="scientific">Chromobacterium paludis</name>
    <dbReference type="NCBI Taxonomy" id="2605945"/>
    <lineage>
        <taxon>Bacteria</taxon>
        <taxon>Pseudomonadati</taxon>
        <taxon>Pseudomonadota</taxon>
        <taxon>Betaproteobacteria</taxon>
        <taxon>Neisseriales</taxon>
        <taxon>Chromobacteriaceae</taxon>
        <taxon>Chromobacterium</taxon>
    </lineage>
</organism>
<feature type="domain" description="HTH lysR-type" evidence="5">
    <location>
        <begin position="1"/>
        <end position="57"/>
    </location>
</feature>
<dbReference type="EMBL" id="CP043473">
    <property type="protein sequence ID" value="QEL56924.1"/>
    <property type="molecule type" value="Genomic_DNA"/>
</dbReference>
<dbReference type="FunFam" id="1.10.10.10:FF:000001">
    <property type="entry name" value="LysR family transcriptional regulator"/>
    <property type="match status" value="1"/>
</dbReference>